<evidence type="ECO:0000313" key="6">
    <source>
        <dbReference type="Proteomes" id="UP000054107"/>
    </source>
</evidence>
<feature type="domain" description="SLM1/RGC1-like PH" evidence="3">
    <location>
        <begin position="388"/>
        <end position="457"/>
    </location>
</feature>
<organism evidence="5 6">
    <name type="scientific">Parasitella parasitica</name>
    <dbReference type="NCBI Taxonomy" id="35722"/>
    <lineage>
        <taxon>Eukaryota</taxon>
        <taxon>Fungi</taxon>
        <taxon>Fungi incertae sedis</taxon>
        <taxon>Mucoromycota</taxon>
        <taxon>Mucoromycotina</taxon>
        <taxon>Mucoromycetes</taxon>
        <taxon>Mucorales</taxon>
        <taxon>Mucorineae</taxon>
        <taxon>Mucoraceae</taxon>
        <taxon>Parasitella</taxon>
    </lineage>
</organism>
<dbReference type="Gene3D" id="2.30.29.30">
    <property type="entry name" value="Pleckstrin-homology domain (PH domain)/Phosphotyrosine-binding domain (PTB)"/>
    <property type="match status" value="1"/>
</dbReference>
<protein>
    <recommendedName>
        <fullName evidence="7">PH domain-containing protein</fullName>
    </recommendedName>
</protein>
<dbReference type="Proteomes" id="UP000054107">
    <property type="component" value="Unassembled WGS sequence"/>
</dbReference>
<dbReference type="InterPro" id="IPR046868">
    <property type="entry name" value="BAR_4"/>
</dbReference>
<dbReference type="InterPro" id="IPR046869">
    <property type="entry name" value="SLM1/RGC1-like_PH"/>
</dbReference>
<evidence type="ECO:0000259" key="4">
    <source>
        <dbReference type="Pfam" id="PF20400"/>
    </source>
</evidence>
<feature type="compositionally biased region" description="Polar residues" evidence="2">
    <location>
        <begin position="659"/>
        <end position="671"/>
    </location>
</feature>
<dbReference type="Gene3D" id="1.20.1270.60">
    <property type="entry name" value="Arfaptin homology (AH) domain/BAR domain"/>
    <property type="match status" value="1"/>
</dbReference>
<dbReference type="STRING" id="35722.A0A0B7NC95"/>
<evidence type="ECO:0000256" key="2">
    <source>
        <dbReference type="SAM" id="MobiDB-lite"/>
    </source>
</evidence>
<evidence type="ECO:0000259" key="3">
    <source>
        <dbReference type="Pfam" id="PF20399"/>
    </source>
</evidence>
<dbReference type="PANTHER" id="PTHR31941:SF1">
    <property type="entry name" value="CYTOSKELETAL SIGNALING PROTEIN SLM1"/>
    <property type="match status" value="1"/>
</dbReference>
<dbReference type="OrthoDB" id="5598057at2759"/>
<dbReference type="AlphaFoldDB" id="A0A0B7NC95"/>
<dbReference type="Pfam" id="PF20399">
    <property type="entry name" value="PH_20"/>
    <property type="match status" value="1"/>
</dbReference>
<feature type="compositionally biased region" description="Polar residues" evidence="2">
    <location>
        <begin position="62"/>
        <end position="85"/>
    </location>
</feature>
<name>A0A0B7NC95_9FUNG</name>
<feature type="compositionally biased region" description="Low complexity" evidence="2">
    <location>
        <begin position="631"/>
        <end position="656"/>
    </location>
</feature>
<dbReference type="InterPro" id="IPR027267">
    <property type="entry name" value="AH/BAR_dom_sf"/>
</dbReference>
<evidence type="ECO:0000313" key="5">
    <source>
        <dbReference type="EMBL" id="CEP15056.1"/>
    </source>
</evidence>
<feature type="region of interest" description="Disordered" evidence="2">
    <location>
        <begin position="1"/>
        <end position="26"/>
    </location>
</feature>
<dbReference type="InterPro" id="IPR011993">
    <property type="entry name" value="PH-like_dom_sf"/>
</dbReference>
<feature type="compositionally biased region" description="Polar residues" evidence="2">
    <location>
        <begin position="570"/>
        <end position="592"/>
    </location>
</feature>
<gene>
    <name evidence="5" type="primary">PARPA_09254.1 scaffold 35931</name>
</gene>
<evidence type="ECO:0008006" key="7">
    <source>
        <dbReference type="Google" id="ProtNLM"/>
    </source>
</evidence>
<evidence type="ECO:0000256" key="1">
    <source>
        <dbReference type="ARBA" id="ARBA00022553"/>
    </source>
</evidence>
<dbReference type="EMBL" id="LN731842">
    <property type="protein sequence ID" value="CEP15056.1"/>
    <property type="molecule type" value="Genomic_DNA"/>
</dbReference>
<keyword evidence="6" id="KW-1185">Reference proteome</keyword>
<feature type="region of interest" description="Disordered" evidence="2">
    <location>
        <begin position="60"/>
        <end position="93"/>
    </location>
</feature>
<dbReference type="PANTHER" id="PTHR31941">
    <property type="entry name" value="CYTOSKELETAL SIGNALING PROTEIN SLM1"/>
    <property type="match status" value="1"/>
</dbReference>
<accession>A0A0B7NC95</accession>
<keyword evidence="1" id="KW-0597">Phosphoprotein</keyword>
<feature type="region of interest" description="Disordered" evidence="2">
    <location>
        <begin position="631"/>
        <end position="694"/>
    </location>
</feature>
<feature type="compositionally biased region" description="Polar residues" evidence="2">
    <location>
        <begin position="17"/>
        <end position="26"/>
    </location>
</feature>
<reference evidence="5 6" key="1">
    <citation type="submission" date="2014-09" db="EMBL/GenBank/DDBJ databases">
        <authorList>
            <person name="Ellenberger Sabrina"/>
        </authorList>
    </citation>
    <scope>NUCLEOTIDE SEQUENCE [LARGE SCALE GENOMIC DNA]</scope>
    <source>
        <strain evidence="5 6">CBS 412.66</strain>
    </source>
</reference>
<dbReference type="Pfam" id="PF20400">
    <property type="entry name" value="BAR_4"/>
    <property type="match status" value="1"/>
</dbReference>
<sequence length="694" mass="77679">MPQQDNGIIPMTEKTEQQPQSSLITPPMSPINTSINRGSLKVTAGQTGLPWLTRDADAESYSPVSMQHSPEEMSVSSPTNDGTNSTPPPKFMARPRTASVIRLPTRKRTMQKHIYTMKDGLDPVKVLCNRLQSWQVSVKYLLSMFHSIKKVESNTGKGYRKIDSKSAIPVKIKDQFKSSHGVQDAWSAFRQYTRENSLIHQDFVDFIENEIVPTLHTILKDIHSMMHSLKQNKDLRTSTLWECRKKADKVITQLNTDIYTTVSSQEKTKNNYVIPKSRDPLLSKYVVIHAIRDLYKQENRLHKDFLVTQDEYRRFEQEKVINAYTEMFQRFEQYRVQHNLENLEGVIKVARILNAIETDSEWLDFVHHHDSDLVRPNAAFKDEKTLDFPNASHPLVQPLAIGVLQRHHGKKWHQEFYVLSPIGLLHRFKSEEDLLNAPLKPEATMFVPQCTILINNTSQLLELKGKYLGSLFASKRLVELSSSDYAFIKHWIDIMGPMATQQETAVINTPLPPPQNAVVADNRSIHSKVQAEDESCNLGGVTQNGSEPSTSAAAAASVAAAGAANDTNIQGNTADNFQPITNIPASDIQTNNTHRHDDEDSDHDFARQTIEYSTHSPVAESDATPLQNMSTIASSSNPATTNSGPSTPTGTMTPIPQQDVHTPLTSDTKATTPLRMPGGGPTREGSDIFWDTAA</sequence>
<feature type="region of interest" description="Disordered" evidence="2">
    <location>
        <begin position="570"/>
        <end position="601"/>
    </location>
</feature>
<proteinExistence type="predicted"/>
<dbReference type="SUPFAM" id="SSF103657">
    <property type="entry name" value="BAR/IMD domain-like"/>
    <property type="match status" value="1"/>
</dbReference>
<feature type="domain" description="SLM1/RGC1-like BAR-like" evidence="4">
    <location>
        <begin position="179"/>
        <end position="369"/>
    </location>
</feature>